<dbReference type="EMBL" id="CP092875">
    <property type="protein sequence ID" value="UYV75526.1"/>
    <property type="molecule type" value="Genomic_DNA"/>
</dbReference>
<evidence type="ECO:0000256" key="2">
    <source>
        <dbReference type="ARBA" id="ARBA00023015"/>
    </source>
</evidence>
<evidence type="ECO:0000256" key="4">
    <source>
        <dbReference type="ARBA" id="ARBA00023163"/>
    </source>
</evidence>
<dbReference type="PANTHER" id="PTHR10649">
    <property type="entry name" value="ARYL HYDROCARBON RECEPTOR"/>
    <property type="match status" value="1"/>
</dbReference>
<evidence type="ECO:0000256" key="1">
    <source>
        <dbReference type="ARBA" id="ARBA00004123"/>
    </source>
</evidence>
<comment type="subcellular location">
    <subcellularLocation>
        <location evidence="1">Nucleus</location>
    </subcellularLocation>
</comment>
<name>A0ABY6L5G5_9ARAC</name>
<gene>
    <name evidence="8" type="ORF">LAZ67_13000513</name>
</gene>
<dbReference type="Pfam" id="PF00010">
    <property type="entry name" value="HLH"/>
    <property type="match status" value="1"/>
</dbReference>
<dbReference type="PROSITE" id="PS50888">
    <property type="entry name" value="BHLH"/>
    <property type="match status" value="1"/>
</dbReference>
<dbReference type="InterPro" id="IPR011598">
    <property type="entry name" value="bHLH_dom"/>
</dbReference>
<evidence type="ECO:0000259" key="7">
    <source>
        <dbReference type="PROSITE" id="PS50888"/>
    </source>
</evidence>
<dbReference type="SUPFAM" id="SSF47459">
    <property type="entry name" value="HLH, helix-loop-helix DNA-binding domain"/>
    <property type="match status" value="1"/>
</dbReference>
<dbReference type="InterPro" id="IPR036397">
    <property type="entry name" value="RNaseH_sf"/>
</dbReference>
<keyword evidence="3" id="KW-0238">DNA-binding</keyword>
<protein>
    <submittedName>
        <fullName evidence="8">AHR</fullName>
    </submittedName>
</protein>
<sequence length="223" mass="25896">MRKAKTKTRLIPLISSERVRTACNGGTKTDQSKSNPSKRHRERLNAELDSLASLLPFEQSVLSKLDKLSILRLSVSYLRTKAYFQAALKKDKERKMRDPYSEFLMEGDLILQDKATSHTSHSTRQYLDEKMDETGISYIPFKHIPEESPDLTPKDFYAFGSLKTALRSRKPKMLEGLWKVVKDCWDDLDQNILRQSLISWKHRCRAVAKRQGLPIENNKLYKH</sequence>
<evidence type="ECO:0000256" key="3">
    <source>
        <dbReference type="ARBA" id="ARBA00023125"/>
    </source>
</evidence>
<keyword evidence="5" id="KW-0539">Nucleus</keyword>
<dbReference type="Gene3D" id="4.10.280.10">
    <property type="entry name" value="Helix-loop-helix DNA-binding domain"/>
    <property type="match status" value="1"/>
</dbReference>
<feature type="region of interest" description="Disordered" evidence="6">
    <location>
        <begin position="22"/>
        <end position="41"/>
    </location>
</feature>
<dbReference type="InterPro" id="IPR036638">
    <property type="entry name" value="HLH_DNA-bd_sf"/>
</dbReference>
<evidence type="ECO:0000313" key="8">
    <source>
        <dbReference type="EMBL" id="UYV75526.1"/>
    </source>
</evidence>
<keyword evidence="9" id="KW-1185">Reference proteome</keyword>
<dbReference type="Proteomes" id="UP001235939">
    <property type="component" value="Chromosome 13"/>
</dbReference>
<organism evidence="8 9">
    <name type="scientific">Cordylochernes scorpioides</name>
    <dbReference type="NCBI Taxonomy" id="51811"/>
    <lineage>
        <taxon>Eukaryota</taxon>
        <taxon>Metazoa</taxon>
        <taxon>Ecdysozoa</taxon>
        <taxon>Arthropoda</taxon>
        <taxon>Chelicerata</taxon>
        <taxon>Arachnida</taxon>
        <taxon>Pseudoscorpiones</taxon>
        <taxon>Cheliferoidea</taxon>
        <taxon>Chernetidae</taxon>
        <taxon>Cordylochernes</taxon>
    </lineage>
</organism>
<accession>A0ABY6L5G5</accession>
<evidence type="ECO:0000256" key="5">
    <source>
        <dbReference type="ARBA" id="ARBA00023242"/>
    </source>
</evidence>
<keyword evidence="2" id="KW-0805">Transcription regulation</keyword>
<proteinExistence type="predicted"/>
<feature type="domain" description="BHLH" evidence="7">
    <location>
        <begin position="28"/>
        <end position="81"/>
    </location>
</feature>
<dbReference type="SMART" id="SM00353">
    <property type="entry name" value="HLH"/>
    <property type="match status" value="1"/>
</dbReference>
<feature type="compositionally biased region" description="Polar residues" evidence="6">
    <location>
        <begin position="24"/>
        <end position="35"/>
    </location>
</feature>
<keyword evidence="4" id="KW-0804">Transcription</keyword>
<dbReference type="InterPro" id="IPR039091">
    <property type="entry name" value="AHR/AHRR"/>
</dbReference>
<evidence type="ECO:0000256" key="6">
    <source>
        <dbReference type="SAM" id="MobiDB-lite"/>
    </source>
</evidence>
<dbReference type="Gene3D" id="3.30.420.10">
    <property type="entry name" value="Ribonuclease H-like superfamily/Ribonuclease H"/>
    <property type="match status" value="1"/>
</dbReference>
<evidence type="ECO:0000313" key="9">
    <source>
        <dbReference type="Proteomes" id="UP001235939"/>
    </source>
</evidence>
<reference evidence="8 9" key="1">
    <citation type="submission" date="2022-01" db="EMBL/GenBank/DDBJ databases">
        <title>A chromosomal length assembly of Cordylochernes scorpioides.</title>
        <authorList>
            <person name="Zeh D."/>
            <person name="Zeh J."/>
        </authorList>
    </citation>
    <scope>NUCLEOTIDE SEQUENCE [LARGE SCALE GENOMIC DNA]</scope>
    <source>
        <strain evidence="8">IN4F17</strain>
        <tissue evidence="8">Whole Body</tissue>
    </source>
</reference>
<dbReference type="PANTHER" id="PTHR10649:SF12">
    <property type="entry name" value="SPINELESS, ISOFORM C"/>
    <property type="match status" value="1"/>
</dbReference>